<organism evidence="1 2">
    <name type="scientific">Danaus chrysippus</name>
    <name type="common">African queen</name>
    <dbReference type="NCBI Taxonomy" id="151541"/>
    <lineage>
        <taxon>Eukaryota</taxon>
        <taxon>Metazoa</taxon>
        <taxon>Ecdysozoa</taxon>
        <taxon>Arthropoda</taxon>
        <taxon>Hexapoda</taxon>
        <taxon>Insecta</taxon>
        <taxon>Pterygota</taxon>
        <taxon>Neoptera</taxon>
        <taxon>Endopterygota</taxon>
        <taxon>Lepidoptera</taxon>
        <taxon>Glossata</taxon>
        <taxon>Ditrysia</taxon>
        <taxon>Papilionoidea</taxon>
        <taxon>Nymphalidae</taxon>
        <taxon>Danainae</taxon>
        <taxon>Danaini</taxon>
        <taxon>Danaina</taxon>
        <taxon>Danaus</taxon>
        <taxon>Anosia</taxon>
    </lineage>
</organism>
<reference evidence="1" key="1">
    <citation type="submission" date="2021-09" db="EMBL/GenBank/DDBJ databases">
        <authorList>
            <person name="Martin H S."/>
        </authorList>
    </citation>
    <scope>NUCLEOTIDE SEQUENCE</scope>
</reference>
<sequence>METYKNLDSTNEDFQILHSIYDVFTSSSSNLEKRRSPIPETSIIAQDTTHKVLETVSEVQEQISQDDLIQISDLVDLNLSPIESNANTNKDFQDIPSELTMATENYECQEMRFDNPEHPKFILCNNNSATEQLSQDFQPSIPKVSLTPVKENATNTPVLQKQEKENLSDDVSLVEKSPAFKIISNSQFAPFLTMPKTPERKGKRNTVKFPYAITSDKYRAMFNEQKEKGKYKHLQNMFNTNKNQQSSVL</sequence>
<accession>A0A8J2VSE0</accession>
<dbReference type="EMBL" id="CAKASE010000055">
    <property type="protein sequence ID" value="CAG9565844.1"/>
    <property type="molecule type" value="Genomic_DNA"/>
</dbReference>
<evidence type="ECO:0000313" key="2">
    <source>
        <dbReference type="Proteomes" id="UP000789524"/>
    </source>
</evidence>
<dbReference type="Proteomes" id="UP000789524">
    <property type="component" value="Unassembled WGS sequence"/>
</dbReference>
<gene>
    <name evidence="1" type="ORF">DCHRY22_LOCUS6608</name>
</gene>
<comment type="caution">
    <text evidence="1">The sequence shown here is derived from an EMBL/GenBank/DDBJ whole genome shotgun (WGS) entry which is preliminary data.</text>
</comment>
<protein>
    <submittedName>
        <fullName evidence="1">(African queen) hypothetical protein</fullName>
    </submittedName>
</protein>
<proteinExistence type="predicted"/>
<name>A0A8J2VSE0_9NEOP</name>
<dbReference type="OrthoDB" id="7439365at2759"/>
<keyword evidence="2" id="KW-1185">Reference proteome</keyword>
<evidence type="ECO:0000313" key="1">
    <source>
        <dbReference type="EMBL" id="CAG9565844.1"/>
    </source>
</evidence>
<dbReference type="AlphaFoldDB" id="A0A8J2VSE0"/>